<reference evidence="2 3" key="1">
    <citation type="journal article" date="2017" name="Genome Biol. Evol.">
        <title>Phytophthora megakarya and P. palmivora, closely related causal agents of cacao black pod rot, underwent increases in genome sizes and gene numbers by different mechanisms.</title>
        <authorList>
            <person name="Ali S.S."/>
            <person name="Shao J."/>
            <person name="Lary D.J."/>
            <person name="Kronmiller B."/>
            <person name="Shen D."/>
            <person name="Strem M.D."/>
            <person name="Amoako-Attah I."/>
            <person name="Akrofi A.Y."/>
            <person name="Begoude B.A."/>
            <person name="Ten Hoopen G.M."/>
            <person name="Coulibaly K."/>
            <person name="Kebe B.I."/>
            <person name="Melnick R.L."/>
            <person name="Guiltinan M.J."/>
            <person name="Tyler B.M."/>
            <person name="Meinhardt L.W."/>
            <person name="Bailey B.A."/>
        </authorList>
    </citation>
    <scope>NUCLEOTIDE SEQUENCE [LARGE SCALE GENOMIC DNA]</scope>
    <source>
        <strain evidence="3">sbr112.9</strain>
    </source>
</reference>
<evidence type="ECO:0000256" key="1">
    <source>
        <dbReference type="SAM" id="MobiDB-lite"/>
    </source>
</evidence>
<accession>A0A2P4YNZ6</accession>
<comment type="caution">
    <text evidence="2">The sequence shown here is derived from an EMBL/GenBank/DDBJ whole genome shotgun (WGS) entry which is preliminary data.</text>
</comment>
<name>A0A2P4YNZ6_9STRA</name>
<dbReference type="EMBL" id="NCKW01001475">
    <property type="protein sequence ID" value="POM79479.1"/>
    <property type="molecule type" value="Genomic_DNA"/>
</dbReference>
<feature type="compositionally biased region" description="Polar residues" evidence="1">
    <location>
        <begin position="125"/>
        <end position="146"/>
    </location>
</feature>
<dbReference type="Proteomes" id="UP000237271">
    <property type="component" value="Unassembled WGS sequence"/>
</dbReference>
<dbReference type="AlphaFoldDB" id="A0A2P4YNZ6"/>
<dbReference type="OrthoDB" id="21449at2759"/>
<feature type="compositionally biased region" description="Polar residues" evidence="1">
    <location>
        <begin position="77"/>
        <end position="88"/>
    </location>
</feature>
<gene>
    <name evidence="2" type="ORF">PHPALM_2841</name>
</gene>
<proteinExistence type="predicted"/>
<feature type="region of interest" description="Disordered" evidence="1">
    <location>
        <begin position="1"/>
        <end position="101"/>
    </location>
</feature>
<feature type="non-terminal residue" evidence="2">
    <location>
        <position position="409"/>
    </location>
</feature>
<protein>
    <submittedName>
        <fullName evidence="2">Uncharacterized protein</fullName>
    </submittedName>
</protein>
<feature type="compositionally biased region" description="Basic and acidic residues" evidence="1">
    <location>
        <begin position="47"/>
        <end position="64"/>
    </location>
</feature>
<evidence type="ECO:0000313" key="2">
    <source>
        <dbReference type="EMBL" id="POM79479.1"/>
    </source>
</evidence>
<feature type="compositionally biased region" description="Polar residues" evidence="1">
    <location>
        <begin position="11"/>
        <end position="31"/>
    </location>
</feature>
<evidence type="ECO:0000313" key="3">
    <source>
        <dbReference type="Proteomes" id="UP000237271"/>
    </source>
</evidence>
<organism evidence="2 3">
    <name type="scientific">Phytophthora palmivora</name>
    <dbReference type="NCBI Taxonomy" id="4796"/>
    <lineage>
        <taxon>Eukaryota</taxon>
        <taxon>Sar</taxon>
        <taxon>Stramenopiles</taxon>
        <taxon>Oomycota</taxon>
        <taxon>Peronosporomycetes</taxon>
        <taxon>Peronosporales</taxon>
        <taxon>Peronosporaceae</taxon>
        <taxon>Phytophthora</taxon>
    </lineage>
</organism>
<sequence length="409" mass="43755">MAVPSLLGPVTQPTTLQSSAACPRASNTQPASPKLAPIATIGDPTLDDPRDEVVQPDKAVKDKSAVFQTARIEVVSPNDSATPWTSGTPRGHLDSVANSPEPQSAQELASVRVCVMMVEPQTQQKPAPITATKNNGTIKQEPTETVQPPIAKDTSNNTSNAIVKTEPVAASVKKPKSVPDIPREVLQYAPLLVGKYYIQDKRAVWSGMWGMSEAAFGPNGLISSFEMKSQEDVSIPMCTGAADTVHPAMLGSALARSSNTANCAVNEVSTVYVGYETNANVRSAMPFQGKYSGSFQIQATKGKNQTVSESDVEIRFVHDASNPSQFVVTGSGENRFGKFTLHGFLEKETNELRLYKVYKPKEPVKRTLPRRARSARAITPAVKREVKALAISAPGVAAITADVTKIVTP</sequence>
<feature type="region of interest" description="Disordered" evidence="1">
    <location>
        <begin position="125"/>
        <end position="157"/>
    </location>
</feature>
<keyword evidence="3" id="KW-1185">Reference proteome</keyword>